<evidence type="ECO:0000313" key="14">
    <source>
        <dbReference type="Proteomes" id="UP001139179"/>
    </source>
</evidence>
<dbReference type="GO" id="GO:1900376">
    <property type="term" value="P:regulation of secondary metabolite biosynthetic process"/>
    <property type="evidence" value="ECO:0007669"/>
    <property type="project" value="TreeGrafter"/>
</dbReference>
<protein>
    <submittedName>
        <fullName evidence="13">Transcriptional repressor</fullName>
    </submittedName>
</protein>
<dbReference type="InterPro" id="IPR036390">
    <property type="entry name" value="WH_DNA-bd_sf"/>
</dbReference>
<keyword evidence="4" id="KW-0678">Repressor</keyword>
<dbReference type="FunFam" id="3.30.1490.190:FF:000003">
    <property type="entry name" value="Fur family transcriptional regulator"/>
    <property type="match status" value="1"/>
</dbReference>
<dbReference type="SUPFAM" id="SSF46785">
    <property type="entry name" value="Winged helix' DNA-binding domain"/>
    <property type="match status" value="1"/>
</dbReference>
<dbReference type="GO" id="GO:0000976">
    <property type="term" value="F:transcription cis-regulatory region binding"/>
    <property type="evidence" value="ECO:0007669"/>
    <property type="project" value="TreeGrafter"/>
</dbReference>
<dbReference type="GO" id="GO:0003700">
    <property type="term" value="F:DNA-binding transcription factor activity"/>
    <property type="evidence" value="ECO:0007669"/>
    <property type="project" value="InterPro"/>
</dbReference>
<evidence type="ECO:0000256" key="7">
    <source>
        <dbReference type="ARBA" id="ARBA00023015"/>
    </source>
</evidence>
<dbReference type="Pfam" id="PF01475">
    <property type="entry name" value="FUR"/>
    <property type="match status" value="1"/>
</dbReference>
<dbReference type="RefSeq" id="WP_251222262.1">
    <property type="nucleotide sequence ID" value="NZ_JAMBOL010000003.1"/>
</dbReference>
<dbReference type="Gene3D" id="1.10.10.10">
    <property type="entry name" value="Winged helix-like DNA-binding domain superfamily/Winged helix DNA-binding domain"/>
    <property type="match status" value="1"/>
</dbReference>
<dbReference type="InterPro" id="IPR002481">
    <property type="entry name" value="FUR"/>
</dbReference>
<dbReference type="PANTHER" id="PTHR33202:SF8">
    <property type="entry name" value="PEROXIDE-RESPONSIVE REPRESSOR PERR"/>
    <property type="match status" value="1"/>
</dbReference>
<dbReference type="InterPro" id="IPR036388">
    <property type="entry name" value="WH-like_DNA-bd_sf"/>
</dbReference>
<proteinExistence type="inferred from homology"/>
<keyword evidence="12" id="KW-0408">Iron</keyword>
<evidence type="ECO:0000256" key="12">
    <source>
        <dbReference type="PIRSR" id="PIRSR602481-2"/>
    </source>
</evidence>
<evidence type="ECO:0000256" key="2">
    <source>
        <dbReference type="ARBA" id="ARBA00007957"/>
    </source>
</evidence>
<name>A0A9X2DP76_9BACI</name>
<dbReference type="GO" id="GO:0008270">
    <property type="term" value="F:zinc ion binding"/>
    <property type="evidence" value="ECO:0007669"/>
    <property type="project" value="TreeGrafter"/>
</dbReference>
<dbReference type="GO" id="GO:0005737">
    <property type="term" value="C:cytoplasm"/>
    <property type="evidence" value="ECO:0007669"/>
    <property type="project" value="UniProtKB-SubCell"/>
</dbReference>
<dbReference type="Gene3D" id="3.30.1490.190">
    <property type="match status" value="1"/>
</dbReference>
<keyword evidence="7" id="KW-0805">Transcription regulation</keyword>
<dbReference type="AlphaFoldDB" id="A0A9X2DP76"/>
<dbReference type="EMBL" id="JAMBOL010000003">
    <property type="protein sequence ID" value="MCM3713440.1"/>
    <property type="molecule type" value="Genomic_DNA"/>
</dbReference>
<comment type="subcellular location">
    <subcellularLocation>
        <location evidence="1">Cytoplasm</location>
    </subcellularLocation>
</comment>
<sequence length="149" mass="17217">MEKQTELALAKLKANGIRITPQRLAIYRNLLKKEHPTANELYQSVKVDFPSVSYATVYNTLRSLKKKGIIKELNFGETIHYDAVTDHHYHVICTTCGKVVDLHYPYLEEIDQYAAKRTKYKITHHHLVFYGICKTCQLASPVYGTSQRM</sequence>
<keyword evidence="6 11" id="KW-0862">Zinc</keyword>
<dbReference type="InterPro" id="IPR043135">
    <property type="entry name" value="Fur_C"/>
</dbReference>
<evidence type="ECO:0000313" key="13">
    <source>
        <dbReference type="EMBL" id="MCM3713440.1"/>
    </source>
</evidence>
<comment type="caution">
    <text evidence="13">The sequence shown here is derived from an EMBL/GenBank/DDBJ whole genome shotgun (WGS) entry which is preliminary data.</text>
</comment>
<dbReference type="PANTHER" id="PTHR33202">
    <property type="entry name" value="ZINC UPTAKE REGULATION PROTEIN"/>
    <property type="match status" value="1"/>
</dbReference>
<keyword evidence="3" id="KW-0963">Cytoplasm</keyword>
<accession>A0A9X2DP76</accession>
<reference evidence="13" key="1">
    <citation type="submission" date="2022-05" db="EMBL/GenBank/DDBJ databases">
        <title>Comparative Genomics of Spacecraft Associated Microbes.</title>
        <authorList>
            <person name="Tran M.T."/>
            <person name="Wright A."/>
            <person name="Seuylemezian A."/>
            <person name="Eisen J."/>
            <person name="Coil D."/>
        </authorList>
    </citation>
    <scope>NUCLEOTIDE SEQUENCE</scope>
    <source>
        <strain evidence="13">214.1.1</strain>
    </source>
</reference>
<feature type="binding site" evidence="12">
    <location>
        <position position="87"/>
    </location>
    <ligand>
        <name>Fe cation</name>
        <dbReference type="ChEBI" id="CHEBI:24875"/>
    </ligand>
</feature>
<comment type="similarity">
    <text evidence="2">Belongs to the Fur family.</text>
</comment>
<comment type="cofactor">
    <cofactor evidence="11">
        <name>Zn(2+)</name>
        <dbReference type="ChEBI" id="CHEBI:29105"/>
    </cofactor>
    <text evidence="11">Binds 1 zinc ion per subunit.</text>
</comment>
<comment type="cofactor">
    <cofactor evidence="12">
        <name>Mn(2+)</name>
        <dbReference type="ChEBI" id="CHEBI:29035"/>
    </cofactor>
    <cofactor evidence="12">
        <name>Fe(2+)</name>
        <dbReference type="ChEBI" id="CHEBI:29033"/>
    </cofactor>
    <text evidence="12">Binds 1 Mn(2+) or Fe(2+) ion per subunit.</text>
</comment>
<evidence type="ECO:0000256" key="5">
    <source>
        <dbReference type="ARBA" id="ARBA00022723"/>
    </source>
</evidence>
<evidence type="ECO:0000256" key="6">
    <source>
        <dbReference type="ARBA" id="ARBA00022833"/>
    </source>
</evidence>
<keyword evidence="5 11" id="KW-0479">Metal-binding</keyword>
<feature type="binding site" evidence="11">
    <location>
        <position position="133"/>
    </location>
    <ligand>
        <name>Zn(2+)</name>
        <dbReference type="ChEBI" id="CHEBI:29105"/>
    </ligand>
</feature>
<evidence type="ECO:0000256" key="10">
    <source>
        <dbReference type="ARBA" id="ARBA00023211"/>
    </source>
</evidence>
<keyword evidence="14" id="KW-1185">Reference proteome</keyword>
<evidence type="ECO:0000256" key="9">
    <source>
        <dbReference type="ARBA" id="ARBA00023163"/>
    </source>
</evidence>
<dbReference type="Proteomes" id="UP001139179">
    <property type="component" value="Unassembled WGS sequence"/>
</dbReference>
<feature type="binding site" evidence="11">
    <location>
        <position position="96"/>
    </location>
    <ligand>
        <name>Zn(2+)</name>
        <dbReference type="ChEBI" id="CHEBI:29105"/>
    </ligand>
</feature>
<keyword evidence="10" id="KW-0464">Manganese</keyword>
<feature type="binding site" evidence="11">
    <location>
        <position position="136"/>
    </location>
    <ligand>
        <name>Zn(2+)</name>
        <dbReference type="ChEBI" id="CHEBI:29105"/>
    </ligand>
</feature>
<dbReference type="GO" id="GO:0045892">
    <property type="term" value="P:negative regulation of DNA-templated transcription"/>
    <property type="evidence" value="ECO:0007669"/>
    <property type="project" value="TreeGrafter"/>
</dbReference>
<gene>
    <name evidence="13" type="ORF">M3202_05045</name>
</gene>
<evidence type="ECO:0000256" key="11">
    <source>
        <dbReference type="PIRSR" id="PIRSR602481-1"/>
    </source>
</evidence>
<organism evidence="13 14">
    <name type="scientific">Halalkalibacter oceani</name>
    <dbReference type="NCBI Taxonomy" id="1653776"/>
    <lineage>
        <taxon>Bacteria</taxon>
        <taxon>Bacillati</taxon>
        <taxon>Bacillota</taxon>
        <taxon>Bacilli</taxon>
        <taxon>Bacillales</taxon>
        <taxon>Bacillaceae</taxon>
        <taxon>Halalkalibacter</taxon>
    </lineage>
</organism>
<feature type="binding site" evidence="12">
    <location>
        <position position="125"/>
    </location>
    <ligand>
        <name>Fe cation</name>
        <dbReference type="ChEBI" id="CHEBI:24875"/>
    </ligand>
</feature>
<dbReference type="CDD" id="cd07153">
    <property type="entry name" value="Fur_like"/>
    <property type="match status" value="1"/>
</dbReference>
<feature type="binding site" evidence="12">
    <location>
        <position position="108"/>
    </location>
    <ligand>
        <name>Fe cation</name>
        <dbReference type="ChEBI" id="CHEBI:24875"/>
    </ligand>
</feature>
<feature type="binding site" evidence="11">
    <location>
        <position position="93"/>
    </location>
    <ligand>
        <name>Zn(2+)</name>
        <dbReference type="ChEBI" id="CHEBI:29105"/>
    </ligand>
</feature>
<evidence type="ECO:0000256" key="3">
    <source>
        <dbReference type="ARBA" id="ARBA00022490"/>
    </source>
</evidence>
<keyword evidence="8" id="KW-0238">DNA-binding</keyword>
<evidence type="ECO:0000256" key="8">
    <source>
        <dbReference type="ARBA" id="ARBA00023125"/>
    </source>
</evidence>
<evidence type="ECO:0000256" key="1">
    <source>
        <dbReference type="ARBA" id="ARBA00004496"/>
    </source>
</evidence>
<keyword evidence="9" id="KW-0804">Transcription</keyword>
<evidence type="ECO:0000256" key="4">
    <source>
        <dbReference type="ARBA" id="ARBA00022491"/>
    </source>
</evidence>